<name>A0A7X0JSD3_9GAMM</name>
<evidence type="ECO:0000313" key="1">
    <source>
        <dbReference type="EMBL" id="MBB6520466.1"/>
    </source>
</evidence>
<dbReference type="InterPro" id="IPR021856">
    <property type="entry name" value="DUF3465"/>
</dbReference>
<gene>
    <name evidence="1" type="ORF">HNR48_000744</name>
</gene>
<dbReference type="RefSeq" id="WP_341800964.1">
    <property type="nucleotide sequence ID" value="NZ_JAAONY010000001.1"/>
</dbReference>
<dbReference type="Proteomes" id="UP000528457">
    <property type="component" value="Unassembled WGS sequence"/>
</dbReference>
<evidence type="ECO:0000313" key="2">
    <source>
        <dbReference type="Proteomes" id="UP000528457"/>
    </source>
</evidence>
<dbReference type="Pfam" id="PF11948">
    <property type="entry name" value="DUF3465"/>
    <property type="match status" value="1"/>
</dbReference>
<sequence>MNQNRFWKQAFSFVLLLLVYGVYQFGNKQAELKQPGEYDDLLSLQQAVSAQRSKVWFNETQFTVYKLLADDTKGSRHQRFLVKREGLPTLLVAHNIDLAPRAPLRPGQSLYIKGRYEWNQKGGVLHWTHHDPRGVQPGGWLRLGEEKYQ</sequence>
<evidence type="ECO:0008006" key="3">
    <source>
        <dbReference type="Google" id="ProtNLM"/>
    </source>
</evidence>
<proteinExistence type="predicted"/>
<dbReference type="InParanoid" id="A0A7X0JSD3"/>
<organism evidence="1 2">
    <name type="scientific">Pseudoteredinibacter isoporae</name>
    <dbReference type="NCBI Taxonomy" id="570281"/>
    <lineage>
        <taxon>Bacteria</taxon>
        <taxon>Pseudomonadati</taxon>
        <taxon>Pseudomonadota</taxon>
        <taxon>Gammaproteobacteria</taxon>
        <taxon>Cellvibrionales</taxon>
        <taxon>Cellvibrionaceae</taxon>
        <taxon>Pseudoteredinibacter</taxon>
    </lineage>
</organism>
<dbReference type="EMBL" id="JACHHT010000001">
    <property type="protein sequence ID" value="MBB6520466.1"/>
    <property type="molecule type" value="Genomic_DNA"/>
</dbReference>
<comment type="caution">
    <text evidence="1">The sequence shown here is derived from an EMBL/GenBank/DDBJ whole genome shotgun (WGS) entry which is preliminary data.</text>
</comment>
<dbReference type="AlphaFoldDB" id="A0A7X0JSD3"/>
<reference evidence="1 2" key="1">
    <citation type="submission" date="2020-08" db="EMBL/GenBank/DDBJ databases">
        <title>Genomic Encyclopedia of Type Strains, Phase IV (KMG-IV): sequencing the most valuable type-strain genomes for metagenomic binning, comparative biology and taxonomic classification.</title>
        <authorList>
            <person name="Goeker M."/>
        </authorList>
    </citation>
    <scope>NUCLEOTIDE SEQUENCE [LARGE SCALE GENOMIC DNA]</scope>
    <source>
        <strain evidence="1 2">DSM 22368</strain>
    </source>
</reference>
<protein>
    <recommendedName>
        <fullName evidence="3">DUF3465 domain-containing protein</fullName>
    </recommendedName>
</protein>
<keyword evidence="2" id="KW-1185">Reference proteome</keyword>
<accession>A0A7X0JSD3</accession>